<evidence type="ECO:0000313" key="8">
    <source>
        <dbReference type="Proteomes" id="UP001479436"/>
    </source>
</evidence>
<sequence length="387" mass="43840">MNILPCKRCKVNILSVMFALDQTSIAWVTMVADVFISMSYMAIPIEIFFFQRTLTLPLPMLYKSVLLLFEAFITACGATHFVTMWNPFSNTDLALCIVKVITAVVSTLTAALLIRVFPKAFSLPAKAAWLEEELGSHMRHEQSLRMANDLLLKFRKVTQHIRKTLDTTSVCQTAVFELSVALGVGCAIYMKEGDIYTCIREDYRHLNDQSLRHSDKDIFWQKIDISTENKVINRMTTLSYACCLNKRDLCDMVGDGVNIPFKAAMGARFQLGEANSGFVMIYSSDETWSLPEQEVELFEDIVGQIEIALQQSAQLKHELDGKFNETKSSELTKVEEDNAVFRLSTLRQNTTLSLPPPPPFSQNEEKDDEVYNMEPLNGVVDRNSPFH</sequence>
<keyword evidence="2" id="KW-0479">Metal-binding</keyword>
<feature type="transmembrane region" description="Helical" evidence="5">
    <location>
        <begin position="61"/>
        <end position="85"/>
    </location>
</feature>
<evidence type="ECO:0000313" key="7">
    <source>
        <dbReference type="EMBL" id="KAK9716903.1"/>
    </source>
</evidence>
<proteinExistence type="predicted"/>
<evidence type="ECO:0000256" key="4">
    <source>
        <dbReference type="ARBA" id="ARBA00022840"/>
    </source>
</evidence>
<dbReference type="GO" id="GO:0004673">
    <property type="term" value="F:protein histidine kinase activity"/>
    <property type="evidence" value="ECO:0007669"/>
    <property type="project" value="UniProtKB-EC"/>
</dbReference>
<dbReference type="InterPro" id="IPR058544">
    <property type="entry name" value="ETR1_N"/>
</dbReference>
<feature type="transmembrane region" description="Helical" evidence="5">
    <location>
        <begin position="25"/>
        <end position="49"/>
    </location>
</feature>
<keyword evidence="5" id="KW-0812">Transmembrane</keyword>
<evidence type="ECO:0000256" key="5">
    <source>
        <dbReference type="SAM" id="Phobius"/>
    </source>
</evidence>
<keyword evidence="3" id="KW-0547">Nucleotide-binding</keyword>
<dbReference type="Pfam" id="PF25487">
    <property type="entry name" value="ETR1_N"/>
    <property type="match status" value="1"/>
</dbReference>
<protein>
    <submittedName>
        <fullName evidence="7">Histidine kinase osmosensor</fullName>
        <ecNumber evidence="7">2.7.13.3</ecNumber>
    </submittedName>
</protein>
<keyword evidence="7" id="KW-0418">Kinase</keyword>
<keyword evidence="1 7" id="KW-0808">Transferase</keyword>
<evidence type="ECO:0000256" key="3">
    <source>
        <dbReference type="ARBA" id="ARBA00022741"/>
    </source>
</evidence>
<feature type="domain" description="Ethylene receptor 1-like N-terminal" evidence="6">
    <location>
        <begin position="25"/>
        <end position="122"/>
    </location>
</feature>
<dbReference type="PANTHER" id="PTHR24423">
    <property type="entry name" value="TWO-COMPONENT SENSOR HISTIDINE KINASE"/>
    <property type="match status" value="1"/>
</dbReference>
<dbReference type="SUPFAM" id="SSF55781">
    <property type="entry name" value="GAF domain-like"/>
    <property type="match status" value="1"/>
</dbReference>
<dbReference type="PANTHER" id="PTHR24423:SF633">
    <property type="entry name" value="ETHYLENE RECEPTOR 2"/>
    <property type="match status" value="1"/>
</dbReference>
<dbReference type="EC" id="2.7.13.3" evidence="7"/>
<evidence type="ECO:0000259" key="6">
    <source>
        <dbReference type="Pfam" id="PF25487"/>
    </source>
</evidence>
<keyword evidence="4" id="KW-0067">ATP-binding</keyword>
<keyword evidence="5" id="KW-0472">Membrane</keyword>
<evidence type="ECO:0000256" key="2">
    <source>
        <dbReference type="ARBA" id="ARBA00022723"/>
    </source>
</evidence>
<comment type="caution">
    <text evidence="7">The sequence shown here is derived from an EMBL/GenBank/DDBJ whole genome shotgun (WGS) entry which is preliminary data.</text>
</comment>
<dbReference type="Gene3D" id="3.30.450.40">
    <property type="match status" value="1"/>
</dbReference>
<dbReference type="EMBL" id="JASJQH010007171">
    <property type="protein sequence ID" value="KAK9716903.1"/>
    <property type="molecule type" value="Genomic_DNA"/>
</dbReference>
<accession>A0ABR2W1F6</accession>
<organism evidence="7 8">
    <name type="scientific">Basidiobolus ranarum</name>
    <dbReference type="NCBI Taxonomy" id="34480"/>
    <lineage>
        <taxon>Eukaryota</taxon>
        <taxon>Fungi</taxon>
        <taxon>Fungi incertae sedis</taxon>
        <taxon>Zoopagomycota</taxon>
        <taxon>Entomophthoromycotina</taxon>
        <taxon>Basidiobolomycetes</taxon>
        <taxon>Basidiobolales</taxon>
        <taxon>Basidiobolaceae</taxon>
        <taxon>Basidiobolus</taxon>
    </lineage>
</organism>
<dbReference type="InterPro" id="IPR029016">
    <property type="entry name" value="GAF-like_dom_sf"/>
</dbReference>
<name>A0ABR2W1F6_9FUNG</name>
<reference evidence="7 8" key="1">
    <citation type="submission" date="2023-04" db="EMBL/GenBank/DDBJ databases">
        <title>Genome of Basidiobolus ranarum AG-B5.</title>
        <authorList>
            <person name="Stajich J.E."/>
            <person name="Carter-House D."/>
            <person name="Gryganskyi A."/>
        </authorList>
    </citation>
    <scope>NUCLEOTIDE SEQUENCE [LARGE SCALE GENOMIC DNA]</scope>
    <source>
        <strain evidence="7 8">AG-B5</strain>
    </source>
</reference>
<gene>
    <name evidence="7" type="primary">SLN1</name>
    <name evidence="7" type="ORF">K7432_006583</name>
</gene>
<evidence type="ECO:0000256" key="1">
    <source>
        <dbReference type="ARBA" id="ARBA00022679"/>
    </source>
</evidence>
<feature type="transmembrane region" description="Helical" evidence="5">
    <location>
        <begin position="97"/>
        <end position="117"/>
    </location>
</feature>
<keyword evidence="5" id="KW-1133">Transmembrane helix</keyword>
<keyword evidence="8" id="KW-1185">Reference proteome</keyword>
<dbReference type="Proteomes" id="UP001479436">
    <property type="component" value="Unassembled WGS sequence"/>
</dbReference>